<dbReference type="PANTHER" id="PTHR13126">
    <property type="entry name" value="CHAPERONE ATP11"/>
    <property type="match status" value="1"/>
</dbReference>
<name>A0A197KG72_9FUNG</name>
<dbReference type="STRING" id="1314771.A0A197KG72"/>
<comment type="subcellular location">
    <subcellularLocation>
        <location evidence="1">Mitochondrion</location>
    </subcellularLocation>
</comment>
<reference evidence="6 7" key="1">
    <citation type="submission" date="2016-05" db="EMBL/GenBank/DDBJ databases">
        <title>Genome sequencing reveals origins of a unique bacterial endosymbiosis in the earliest lineages of terrestrial Fungi.</title>
        <authorList>
            <consortium name="DOE Joint Genome Institute"/>
            <person name="Uehling J."/>
            <person name="Gryganskyi A."/>
            <person name="Hameed K."/>
            <person name="Tschaplinski T."/>
            <person name="Misztal P."/>
            <person name="Wu S."/>
            <person name="Desiro A."/>
            <person name="Vande Pol N."/>
            <person name="Du Z.-Y."/>
            <person name="Zienkiewicz A."/>
            <person name="Zienkiewicz K."/>
            <person name="Morin E."/>
            <person name="Tisserant E."/>
            <person name="Splivallo R."/>
            <person name="Hainaut M."/>
            <person name="Henrissat B."/>
            <person name="Ohm R."/>
            <person name="Kuo A."/>
            <person name="Yan J."/>
            <person name="Lipzen A."/>
            <person name="Nolan M."/>
            <person name="Labutti K."/>
            <person name="Barry K."/>
            <person name="Goldstein A."/>
            <person name="Labbe J."/>
            <person name="Schadt C."/>
            <person name="Tuskan G."/>
            <person name="Grigoriev I."/>
            <person name="Martin F."/>
            <person name="Vilgalys R."/>
            <person name="Bonito G."/>
        </authorList>
    </citation>
    <scope>NUCLEOTIDE SEQUENCE [LARGE SCALE GENOMIC DNA]</scope>
    <source>
        <strain evidence="6 7">AG-77</strain>
    </source>
</reference>
<dbReference type="InterPro" id="IPR010591">
    <property type="entry name" value="ATP11"/>
</dbReference>
<evidence type="ECO:0000256" key="1">
    <source>
        <dbReference type="ARBA" id="ARBA00004173"/>
    </source>
</evidence>
<evidence type="ECO:0000256" key="4">
    <source>
        <dbReference type="ARBA" id="ARBA00023128"/>
    </source>
</evidence>
<dbReference type="OrthoDB" id="16535at2759"/>
<gene>
    <name evidence="6" type="ORF">K457DRAFT_120293</name>
</gene>
<dbReference type="GO" id="GO:0005739">
    <property type="term" value="C:mitochondrion"/>
    <property type="evidence" value="ECO:0007669"/>
    <property type="project" value="UniProtKB-SubCell"/>
</dbReference>
<dbReference type="EMBL" id="KV442012">
    <property type="protein sequence ID" value="OAQ36153.1"/>
    <property type="molecule type" value="Genomic_DNA"/>
</dbReference>
<evidence type="ECO:0000313" key="6">
    <source>
        <dbReference type="EMBL" id="OAQ36153.1"/>
    </source>
</evidence>
<keyword evidence="4" id="KW-0496">Mitochondrion</keyword>
<dbReference type="AlphaFoldDB" id="A0A197KG72"/>
<feature type="region of interest" description="Disordered" evidence="5">
    <location>
        <begin position="90"/>
        <end position="133"/>
    </location>
</feature>
<evidence type="ECO:0000256" key="2">
    <source>
        <dbReference type="ARBA" id="ARBA00009116"/>
    </source>
</evidence>
<protein>
    <submittedName>
        <fullName evidence="6">ATP11-domain-containing protein</fullName>
    </submittedName>
</protein>
<feature type="compositionally biased region" description="Low complexity" evidence="5">
    <location>
        <begin position="101"/>
        <end position="127"/>
    </location>
</feature>
<evidence type="ECO:0000256" key="5">
    <source>
        <dbReference type="SAM" id="MobiDB-lite"/>
    </source>
</evidence>
<dbReference type="PANTHER" id="PTHR13126:SF0">
    <property type="entry name" value="ATP SYNTHASE MITOCHONDRIAL F1 COMPLEX ASSEMBLY FACTOR 1"/>
    <property type="match status" value="1"/>
</dbReference>
<sequence length="308" mass="34305">MASAFRSFLTTSTRLAAGPRFSSVPTSIAPRTSNYASIAPGRIIFRSKHIDYTQKYADKLSQRAKEEGVKSIEELKAKVLPPTQTAFKKAQPIVADKKESSSSAEQKQKQPAAATSATSAASSSAGAPGSGNPSLDKVMKLDLVKDLDAEEISKIWIQKHLHQEDSISAVVPAETYKKMLKRSKDYPLFLLPLTHGDGVEFYLMQFAFHQVIFTSLLEYKTHGENARPFLTLTHYPELVEDKQIVLMHGVVSTSPKVLTLDQAQILTFGLQQYYVSDHPEKLQLLEDFHKKPENFSHERLIELTEISG</sequence>
<accession>A0A197KG72</accession>
<proteinExistence type="inferred from homology"/>
<comment type="similarity">
    <text evidence="2">Belongs to the ATP11 family.</text>
</comment>
<evidence type="ECO:0000313" key="7">
    <source>
        <dbReference type="Proteomes" id="UP000078512"/>
    </source>
</evidence>
<dbReference type="Proteomes" id="UP000078512">
    <property type="component" value="Unassembled WGS sequence"/>
</dbReference>
<dbReference type="GO" id="GO:0033615">
    <property type="term" value="P:mitochondrial proton-transporting ATP synthase complex assembly"/>
    <property type="evidence" value="ECO:0007669"/>
    <property type="project" value="TreeGrafter"/>
</dbReference>
<keyword evidence="3" id="KW-0809">Transit peptide</keyword>
<dbReference type="Pfam" id="PF06644">
    <property type="entry name" value="ATP11"/>
    <property type="match status" value="1"/>
</dbReference>
<keyword evidence="7" id="KW-1185">Reference proteome</keyword>
<organism evidence="6 7">
    <name type="scientific">Linnemannia elongata AG-77</name>
    <dbReference type="NCBI Taxonomy" id="1314771"/>
    <lineage>
        <taxon>Eukaryota</taxon>
        <taxon>Fungi</taxon>
        <taxon>Fungi incertae sedis</taxon>
        <taxon>Mucoromycota</taxon>
        <taxon>Mortierellomycotina</taxon>
        <taxon>Mortierellomycetes</taxon>
        <taxon>Mortierellales</taxon>
        <taxon>Mortierellaceae</taxon>
        <taxon>Linnemannia</taxon>
    </lineage>
</organism>
<evidence type="ECO:0000256" key="3">
    <source>
        <dbReference type="ARBA" id="ARBA00022946"/>
    </source>
</evidence>